<dbReference type="SUPFAM" id="SSF57938">
    <property type="entry name" value="DnaJ/Hsp40 cysteine-rich domain"/>
    <property type="match status" value="1"/>
</dbReference>
<dbReference type="FunFam" id="2.60.260.20:FF:000013">
    <property type="entry name" value="DnaJ subfamily B member 11"/>
    <property type="match status" value="1"/>
</dbReference>
<feature type="binding site" evidence="8">
    <location>
        <position position="172"/>
    </location>
    <ligand>
        <name>Zn(2+)</name>
        <dbReference type="ChEBI" id="CHEBI:29105"/>
        <label>2</label>
    </ligand>
</feature>
<dbReference type="NCBIfam" id="TIGR02349">
    <property type="entry name" value="DnaJ_bact"/>
    <property type="match status" value="1"/>
</dbReference>
<dbReference type="GO" id="GO:0051082">
    <property type="term" value="F:unfolded protein binding"/>
    <property type="evidence" value="ECO:0007669"/>
    <property type="project" value="UniProtKB-UniRule"/>
</dbReference>
<dbReference type="AlphaFoldDB" id="A0A1G2MT99"/>
<feature type="domain" description="CR-type" evidence="11">
    <location>
        <begin position="142"/>
        <end position="224"/>
    </location>
</feature>
<feature type="repeat" description="CXXCXGXG motif" evidence="8">
    <location>
        <begin position="198"/>
        <end position="205"/>
    </location>
</feature>
<dbReference type="Gene3D" id="1.10.287.110">
    <property type="entry name" value="DnaJ domain"/>
    <property type="match status" value="1"/>
</dbReference>
<dbReference type="PANTHER" id="PTHR43096:SF52">
    <property type="entry name" value="DNAJ HOMOLOG 1, MITOCHONDRIAL-RELATED"/>
    <property type="match status" value="1"/>
</dbReference>
<evidence type="ECO:0000256" key="9">
    <source>
        <dbReference type="PROSITE-ProRule" id="PRU00546"/>
    </source>
</evidence>
<feature type="zinc finger region" description="CR-type" evidence="9">
    <location>
        <begin position="142"/>
        <end position="224"/>
    </location>
</feature>
<protein>
    <recommendedName>
        <fullName evidence="7 8">Chaperone protein DnaJ</fullName>
    </recommendedName>
</protein>
<feature type="binding site" evidence="8">
    <location>
        <position position="158"/>
    </location>
    <ligand>
        <name>Zn(2+)</name>
        <dbReference type="ChEBI" id="CHEBI:29105"/>
        <label>1</label>
    </ligand>
</feature>
<feature type="repeat" description="CXXCXGXG motif" evidence="8">
    <location>
        <begin position="155"/>
        <end position="162"/>
    </location>
</feature>
<dbReference type="GO" id="GO:0031072">
    <property type="term" value="F:heat shock protein binding"/>
    <property type="evidence" value="ECO:0007669"/>
    <property type="project" value="InterPro"/>
</dbReference>
<dbReference type="InterPro" id="IPR036869">
    <property type="entry name" value="J_dom_sf"/>
</dbReference>
<feature type="binding site" evidence="8">
    <location>
        <position position="198"/>
    </location>
    <ligand>
        <name>Zn(2+)</name>
        <dbReference type="ChEBI" id="CHEBI:29105"/>
        <label>2</label>
    </ligand>
</feature>
<dbReference type="Proteomes" id="UP000177943">
    <property type="component" value="Unassembled WGS sequence"/>
</dbReference>
<gene>
    <name evidence="8" type="primary">dnaJ</name>
    <name evidence="12" type="ORF">A3D56_03580</name>
</gene>
<dbReference type="InterPro" id="IPR012724">
    <property type="entry name" value="DnaJ"/>
</dbReference>
<dbReference type="GO" id="GO:0005737">
    <property type="term" value="C:cytoplasm"/>
    <property type="evidence" value="ECO:0007669"/>
    <property type="project" value="UniProtKB-SubCell"/>
</dbReference>
<proteinExistence type="inferred from homology"/>
<feature type="binding site" evidence="8">
    <location>
        <position position="215"/>
    </location>
    <ligand>
        <name>Zn(2+)</name>
        <dbReference type="ChEBI" id="CHEBI:29105"/>
        <label>1</label>
    </ligand>
</feature>
<dbReference type="FunFam" id="2.10.230.10:FF:000002">
    <property type="entry name" value="Molecular chaperone DnaJ"/>
    <property type="match status" value="1"/>
</dbReference>
<feature type="binding site" evidence="8">
    <location>
        <position position="175"/>
    </location>
    <ligand>
        <name>Zn(2+)</name>
        <dbReference type="ChEBI" id="CHEBI:29105"/>
        <label>2</label>
    </ligand>
</feature>
<dbReference type="InterPro" id="IPR008971">
    <property type="entry name" value="HSP40/DnaJ_pept-bd"/>
</dbReference>
<evidence type="ECO:0000259" key="10">
    <source>
        <dbReference type="PROSITE" id="PS50076"/>
    </source>
</evidence>
<dbReference type="PROSITE" id="PS51188">
    <property type="entry name" value="ZF_CR"/>
    <property type="match status" value="1"/>
</dbReference>
<accession>A0A1G2MT99</accession>
<dbReference type="SMART" id="SM00271">
    <property type="entry name" value="DnaJ"/>
    <property type="match status" value="1"/>
</dbReference>
<dbReference type="GO" id="GO:0009408">
    <property type="term" value="P:response to heat"/>
    <property type="evidence" value="ECO:0007669"/>
    <property type="project" value="InterPro"/>
</dbReference>
<dbReference type="Pfam" id="PF00226">
    <property type="entry name" value="DnaJ"/>
    <property type="match status" value="1"/>
</dbReference>
<dbReference type="GO" id="GO:0008270">
    <property type="term" value="F:zinc ion binding"/>
    <property type="evidence" value="ECO:0007669"/>
    <property type="project" value="UniProtKB-UniRule"/>
</dbReference>
<keyword evidence="8" id="KW-0235">DNA replication</keyword>
<dbReference type="Gene3D" id="2.60.260.20">
    <property type="entry name" value="Urease metallochaperone UreE, N-terminal domain"/>
    <property type="match status" value="2"/>
</dbReference>
<keyword evidence="2 8" id="KW-0677">Repeat</keyword>
<dbReference type="CDD" id="cd10719">
    <property type="entry name" value="DnaJ_zf"/>
    <property type="match status" value="1"/>
</dbReference>
<dbReference type="InterPro" id="IPR036410">
    <property type="entry name" value="HSP_DnaJ_Cys-rich_dom_sf"/>
</dbReference>
<keyword evidence="1 8" id="KW-0479">Metal-binding</keyword>
<dbReference type="EMBL" id="MHRP01000035">
    <property type="protein sequence ID" value="OHA26221.1"/>
    <property type="molecule type" value="Genomic_DNA"/>
</dbReference>
<dbReference type="PANTHER" id="PTHR43096">
    <property type="entry name" value="DNAJ HOMOLOG 1, MITOCHONDRIAL-RELATED"/>
    <property type="match status" value="1"/>
</dbReference>
<dbReference type="GO" id="GO:0005524">
    <property type="term" value="F:ATP binding"/>
    <property type="evidence" value="ECO:0007669"/>
    <property type="project" value="InterPro"/>
</dbReference>
<evidence type="ECO:0000256" key="4">
    <source>
        <dbReference type="ARBA" id="ARBA00022833"/>
    </source>
</evidence>
<comment type="caution">
    <text evidence="12">The sequence shown here is derived from an EMBL/GenBank/DDBJ whole genome shotgun (WGS) entry which is preliminary data.</text>
</comment>
<evidence type="ECO:0000259" key="11">
    <source>
        <dbReference type="PROSITE" id="PS51188"/>
    </source>
</evidence>
<comment type="cofactor">
    <cofactor evidence="8">
        <name>Zn(2+)</name>
        <dbReference type="ChEBI" id="CHEBI:29105"/>
    </cofactor>
    <text evidence="8">Binds 2 Zn(2+) ions per monomer.</text>
</comment>
<comment type="similarity">
    <text evidence="6 8">Belongs to the DnaJ family.</text>
</comment>
<evidence type="ECO:0000256" key="8">
    <source>
        <dbReference type="HAMAP-Rule" id="MF_01152"/>
    </source>
</evidence>
<comment type="domain">
    <text evidence="8">The J domain is necessary and sufficient to stimulate DnaK ATPase activity. Zinc center 1 plays an important role in the autonomous, DnaK-independent chaperone activity of DnaJ. Zinc center 2 is essential for interaction with DnaK and for DnaJ activity.</text>
</comment>
<evidence type="ECO:0000256" key="5">
    <source>
        <dbReference type="ARBA" id="ARBA00023186"/>
    </source>
</evidence>
<feature type="binding site" evidence="8">
    <location>
        <position position="155"/>
    </location>
    <ligand>
        <name>Zn(2+)</name>
        <dbReference type="ChEBI" id="CHEBI:29105"/>
        <label>1</label>
    </ligand>
</feature>
<evidence type="ECO:0000256" key="7">
    <source>
        <dbReference type="ARBA" id="ARBA00067609"/>
    </source>
</evidence>
<evidence type="ECO:0000313" key="12">
    <source>
        <dbReference type="EMBL" id="OHA26221.1"/>
    </source>
</evidence>
<evidence type="ECO:0000256" key="6">
    <source>
        <dbReference type="ARBA" id="ARBA00061004"/>
    </source>
</evidence>
<evidence type="ECO:0000256" key="1">
    <source>
        <dbReference type="ARBA" id="ARBA00022723"/>
    </source>
</evidence>
<dbReference type="NCBIfam" id="NF008035">
    <property type="entry name" value="PRK10767.1"/>
    <property type="match status" value="1"/>
</dbReference>
<keyword evidence="8" id="KW-0963">Cytoplasm</keyword>
<dbReference type="SUPFAM" id="SSF49493">
    <property type="entry name" value="HSP40/DnaJ peptide-binding domain"/>
    <property type="match status" value="2"/>
</dbReference>
<feature type="repeat" description="CXXCXGXG motif" evidence="8">
    <location>
        <begin position="172"/>
        <end position="179"/>
    </location>
</feature>
<dbReference type="Gene3D" id="2.10.230.10">
    <property type="entry name" value="Heat shock protein DnaJ, cysteine-rich domain"/>
    <property type="match status" value="1"/>
</dbReference>
<dbReference type="InterPro" id="IPR018253">
    <property type="entry name" value="DnaJ_domain_CS"/>
</dbReference>
<dbReference type="HAMAP" id="MF_01152">
    <property type="entry name" value="DnaJ"/>
    <property type="match status" value="1"/>
</dbReference>
<name>A0A1G2MT99_9BACT</name>
<dbReference type="PROSITE" id="PS00636">
    <property type="entry name" value="DNAJ_1"/>
    <property type="match status" value="1"/>
</dbReference>
<dbReference type="Pfam" id="PF01556">
    <property type="entry name" value="DnaJ_C"/>
    <property type="match status" value="1"/>
</dbReference>
<comment type="subcellular location">
    <subcellularLocation>
        <location evidence="8">Cytoplasm</location>
    </subcellularLocation>
</comment>
<keyword evidence="8" id="KW-0346">Stress response</keyword>
<dbReference type="CDD" id="cd10747">
    <property type="entry name" value="DnaJ_C"/>
    <property type="match status" value="1"/>
</dbReference>
<keyword evidence="5 8" id="KW-0143">Chaperone</keyword>
<dbReference type="InterPro" id="IPR001623">
    <property type="entry name" value="DnaJ_domain"/>
</dbReference>
<organism evidence="12 13">
    <name type="scientific">Candidatus Taylorbacteria bacterium RIFCSPHIGHO2_02_FULL_45_35</name>
    <dbReference type="NCBI Taxonomy" id="1802311"/>
    <lineage>
        <taxon>Bacteria</taxon>
        <taxon>Candidatus Tayloriibacteriota</taxon>
    </lineage>
</organism>
<dbReference type="SUPFAM" id="SSF46565">
    <property type="entry name" value="Chaperone J-domain"/>
    <property type="match status" value="1"/>
</dbReference>
<comment type="subunit">
    <text evidence="8">Homodimer.</text>
</comment>
<evidence type="ECO:0000313" key="13">
    <source>
        <dbReference type="Proteomes" id="UP000177943"/>
    </source>
</evidence>
<sequence length="362" mass="39192">MSKNYYELLGIAKNASRDEIKKAFRTLAHKYHPDKKGGDEKKFKEINEAYSVLSDDKKRAEYDSYGRVFSEGAGAGGATGQNPFGGFDFSSFTGSEGFQGFDFDLGDIFGDFFGGGGGRERVKRGRDISIDIEISFSESIFGANRSVLLAKSSICDTCKGSGAEPGTSMETCKICNGKGKIHETKRSFIGAFSTTRVCDACQGRGQAPKEKCHECKGHGVRKREQEIEVKIPAGIDDGEMIRLSGAGEAVSGGVAGDLYVKVHVKRHPFFRKEGNNLVTDLTIKLSTALLGGQYSLSTLEGDIALTIPEGISFGEILRIKGKGVPVEKGKRGDLLVKLHIELPRRLSKTAAKIVEELKKEGV</sequence>
<keyword evidence="4 8" id="KW-0862">Zinc</keyword>
<dbReference type="Pfam" id="PF00684">
    <property type="entry name" value="DnaJ_CXXCXGXG"/>
    <property type="match status" value="1"/>
</dbReference>
<comment type="function">
    <text evidence="8">Participates actively in the response to hyperosmotic and heat shock by preventing the aggregation of stress-denatured proteins and by disaggregating proteins, also in an autonomous, DnaK-independent fashion. Unfolded proteins bind initially to DnaJ; upon interaction with the DnaJ-bound protein, DnaK hydrolyzes its bound ATP, resulting in the formation of a stable complex. GrpE releases ADP from DnaK; ATP binding to DnaK triggers the release of the substrate protein, thus completing the reaction cycle. Several rounds of ATP-dependent interactions between DnaJ, DnaK and GrpE are required for fully efficient folding. Also involved, together with DnaK and GrpE, in the DNA replication of plasmids through activation of initiation proteins.</text>
</comment>
<feature type="domain" description="J" evidence="10">
    <location>
        <begin position="4"/>
        <end position="66"/>
    </location>
</feature>
<dbReference type="PROSITE" id="PS50076">
    <property type="entry name" value="DNAJ_2"/>
    <property type="match status" value="1"/>
</dbReference>
<dbReference type="CDD" id="cd06257">
    <property type="entry name" value="DnaJ"/>
    <property type="match status" value="1"/>
</dbReference>
<reference evidence="12 13" key="1">
    <citation type="journal article" date="2016" name="Nat. Commun.">
        <title>Thousands of microbial genomes shed light on interconnected biogeochemical processes in an aquifer system.</title>
        <authorList>
            <person name="Anantharaman K."/>
            <person name="Brown C.T."/>
            <person name="Hug L.A."/>
            <person name="Sharon I."/>
            <person name="Castelle C.J."/>
            <person name="Probst A.J."/>
            <person name="Thomas B.C."/>
            <person name="Singh A."/>
            <person name="Wilkins M.J."/>
            <person name="Karaoz U."/>
            <person name="Brodie E.L."/>
            <person name="Williams K.H."/>
            <person name="Hubbard S.S."/>
            <person name="Banfield J.F."/>
        </authorList>
    </citation>
    <scope>NUCLEOTIDE SEQUENCE [LARGE SCALE GENOMIC DNA]</scope>
</reference>
<feature type="binding site" evidence="8">
    <location>
        <position position="212"/>
    </location>
    <ligand>
        <name>Zn(2+)</name>
        <dbReference type="ChEBI" id="CHEBI:29105"/>
        <label>1</label>
    </ligand>
</feature>
<dbReference type="GO" id="GO:0042026">
    <property type="term" value="P:protein refolding"/>
    <property type="evidence" value="ECO:0007669"/>
    <property type="project" value="TreeGrafter"/>
</dbReference>
<keyword evidence="3 8" id="KW-0863">Zinc-finger</keyword>
<dbReference type="PRINTS" id="PR00625">
    <property type="entry name" value="JDOMAIN"/>
</dbReference>
<feature type="repeat" description="CXXCXGXG motif" evidence="8">
    <location>
        <begin position="212"/>
        <end position="219"/>
    </location>
</feature>
<evidence type="ECO:0000256" key="3">
    <source>
        <dbReference type="ARBA" id="ARBA00022771"/>
    </source>
</evidence>
<feature type="binding site" evidence="8">
    <location>
        <position position="201"/>
    </location>
    <ligand>
        <name>Zn(2+)</name>
        <dbReference type="ChEBI" id="CHEBI:29105"/>
        <label>2</label>
    </ligand>
</feature>
<evidence type="ECO:0000256" key="2">
    <source>
        <dbReference type="ARBA" id="ARBA00022737"/>
    </source>
</evidence>
<dbReference type="InterPro" id="IPR002939">
    <property type="entry name" value="DnaJ_C"/>
</dbReference>
<dbReference type="GO" id="GO:0006260">
    <property type="term" value="P:DNA replication"/>
    <property type="evidence" value="ECO:0007669"/>
    <property type="project" value="UniProtKB-KW"/>
</dbReference>
<dbReference type="InterPro" id="IPR001305">
    <property type="entry name" value="HSP_DnaJ_Cys-rich_dom"/>
</dbReference>